<sequence length="72" mass="8095">MKLGVVRDGKPATTTREQDAPTTFKTIVLKIDVVCITIDRKISYTNFTKNATDVSVEAEFPRTLQQSLNHKN</sequence>
<name>A0A2P0ZG85_9CYAN</name>
<evidence type="ECO:0000313" key="1">
    <source>
        <dbReference type="EMBL" id="AVH79467.1"/>
    </source>
</evidence>
<proteinExistence type="predicted"/>
<dbReference type="AlphaFoldDB" id="A0A2P0ZG85"/>
<accession>A0A2P0ZG85</accession>
<protein>
    <submittedName>
        <fullName evidence="1">Uncharacterized protein</fullName>
    </submittedName>
</protein>
<dbReference type="EMBL" id="MG373767">
    <property type="protein sequence ID" value="AVH79467.1"/>
    <property type="molecule type" value="Genomic_DNA"/>
</dbReference>
<reference evidence="1" key="1">
    <citation type="journal article" date="2018" name="Science">
        <title>Natural noncanonical protein splicing yields products with diverse ?-amino acid residues.</title>
        <authorList>
            <person name="Morinaka B.I."/>
            <person name="Lakis E."/>
            <person name="Verest M."/>
            <person name="Helf M.J."/>
            <person name="Scalvenzi T."/>
            <person name="Vagstad A.L."/>
            <person name="Sims J."/>
            <person name="Sunagawa S."/>
            <person name="Gugger M."/>
            <person name="Piel J."/>
        </authorList>
    </citation>
    <scope>NUCLEOTIDE SEQUENCE</scope>
    <source>
        <strain evidence="1">PCC 7415</strain>
    </source>
</reference>
<organism evidence="1">
    <name type="scientific">[Tolypothrix] sp. PCC 7415</name>
    <dbReference type="NCBI Taxonomy" id="373957"/>
    <lineage>
        <taxon>Bacteria</taxon>
        <taxon>Bacillati</taxon>
        <taxon>Cyanobacteriota</taxon>
        <taxon>Cyanophyceae</taxon>
        <taxon>Nostocales</taxon>
        <taxon>Fortieaceae</taxon>
        <taxon>Roholtiella</taxon>
    </lineage>
</organism>